<dbReference type="EMBL" id="MH043623">
    <property type="protein sequence ID" value="AWM63221.1"/>
    <property type="molecule type" value="Genomic_DNA"/>
</dbReference>
<dbReference type="GO" id="GO:0006465">
    <property type="term" value="P:signal peptide processing"/>
    <property type="evidence" value="ECO:0007669"/>
    <property type="project" value="InterPro"/>
</dbReference>
<accession>A0A5S9DZN6</accession>
<dbReference type="Gene3D" id="2.10.109.10">
    <property type="entry name" value="Umud Fragment, subunit A"/>
    <property type="match status" value="1"/>
</dbReference>
<evidence type="ECO:0000259" key="1">
    <source>
        <dbReference type="Pfam" id="PF10502"/>
    </source>
</evidence>
<protein>
    <recommendedName>
        <fullName evidence="1">Peptidase S26 domain-containing protein</fullName>
    </recommendedName>
</protein>
<feature type="domain" description="Peptidase S26" evidence="1">
    <location>
        <begin position="4"/>
        <end position="35"/>
    </location>
</feature>
<dbReference type="SUPFAM" id="SSF51306">
    <property type="entry name" value="LexA/Signal peptidase"/>
    <property type="match status" value="1"/>
</dbReference>
<dbReference type="InterPro" id="IPR019533">
    <property type="entry name" value="Peptidase_S26"/>
</dbReference>
<sequence length="40" mass="4425">MGKSELLLMTDRSASSFDGRYFGAVTKSQIISTVLPVMTW</sequence>
<dbReference type="Pfam" id="PF10502">
    <property type="entry name" value="Peptidase_S26"/>
    <property type="match status" value="1"/>
</dbReference>
<dbReference type="GO" id="GO:0004252">
    <property type="term" value="F:serine-type endopeptidase activity"/>
    <property type="evidence" value="ECO:0007669"/>
    <property type="project" value="InterPro"/>
</dbReference>
<name>A0A5S9DZN6_ECOLX</name>
<geneLocation type="plasmid" evidence="2">
    <name>pGDZJ002-1</name>
</geneLocation>
<organism evidence="2">
    <name type="scientific">Escherichia coli</name>
    <dbReference type="NCBI Taxonomy" id="562"/>
    <lineage>
        <taxon>Bacteria</taxon>
        <taxon>Pseudomonadati</taxon>
        <taxon>Pseudomonadota</taxon>
        <taxon>Gammaproteobacteria</taxon>
        <taxon>Enterobacterales</taxon>
        <taxon>Enterobacteriaceae</taxon>
        <taxon>Escherichia</taxon>
    </lineage>
</organism>
<dbReference type="AlphaFoldDB" id="A0A5S9DZN6"/>
<proteinExistence type="predicted"/>
<keyword evidence="2" id="KW-0614">Plasmid</keyword>
<evidence type="ECO:0000313" key="2">
    <source>
        <dbReference type="EMBL" id="AWM63221.1"/>
    </source>
</evidence>
<dbReference type="InterPro" id="IPR036286">
    <property type="entry name" value="LexA/Signal_pep-like_sf"/>
</dbReference>
<reference evidence="2" key="1">
    <citation type="submission" date="2018-03" db="EMBL/GenBank/DDBJ databases">
        <authorList>
            <person name="Feng Y."/>
        </authorList>
    </citation>
    <scope>NUCLEOTIDE SEQUENCE</scope>
    <source>
        <strain evidence="2">GDZJ002</strain>
        <plasmid evidence="2">pGDZJ002-1</plasmid>
    </source>
</reference>